<dbReference type="Pfam" id="PF03544">
    <property type="entry name" value="TonB_C"/>
    <property type="match status" value="1"/>
</dbReference>
<evidence type="ECO:0000256" key="11">
    <source>
        <dbReference type="SAM" id="Phobius"/>
    </source>
</evidence>
<evidence type="ECO:0000256" key="7">
    <source>
        <dbReference type="ARBA" id="ARBA00022927"/>
    </source>
</evidence>
<dbReference type="InterPro" id="IPR037682">
    <property type="entry name" value="TonB_C"/>
</dbReference>
<sequence>MTDKNRRFFQGFIVAIIFHFLIAILLHFFDSPSNQYSPKILEITLEQSGGGKKSGSGEKGANLSGSANIEKKQSFPSQSDDIIKEKIVEKKKEEKDFKKQKKQLIEQKNSNSAEEGKEDDMGQGKGEGQDFGNGKNNGSGQGNGEGEGEGNNRGKGSGGAVTPPYLVSYSSPKYPPSVRNLEIEGSVYVKILVATDGGVKNVTLHESSGNETLDEVAIKEVYHWHFSPAKDSLGNPIACNVVLPVNFVLH</sequence>
<keyword evidence="9 11" id="KW-0472">Membrane</keyword>
<dbReference type="KEGG" id="fnf:BSQ88_04605"/>
<evidence type="ECO:0000256" key="4">
    <source>
        <dbReference type="ARBA" id="ARBA00022475"/>
    </source>
</evidence>
<protein>
    <submittedName>
        <fullName evidence="13">TonB-dependent receptor</fullName>
    </submittedName>
</protein>
<dbReference type="NCBIfam" id="TIGR01352">
    <property type="entry name" value="tonB_Cterm"/>
    <property type="match status" value="1"/>
</dbReference>
<dbReference type="EMBL" id="LVEA01000001">
    <property type="protein sequence ID" value="KYL05442.1"/>
    <property type="molecule type" value="Genomic_DNA"/>
</dbReference>
<dbReference type="PANTHER" id="PTHR33446">
    <property type="entry name" value="PROTEIN TONB-RELATED"/>
    <property type="match status" value="1"/>
</dbReference>
<dbReference type="AlphaFoldDB" id="A0A161QWU7"/>
<keyword evidence="13" id="KW-0675">Receptor</keyword>
<evidence type="ECO:0000256" key="2">
    <source>
        <dbReference type="ARBA" id="ARBA00006555"/>
    </source>
</evidence>
<feature type="region of interest" description="Disordered" evidence="10">
    <location>
        <begin position="48"/>
        <end position="83"/>
    </location>
</feature>
<evidence type="ECO:0000256" key="9">
    <source>
        <dbReference type="ARBA" id="ARBA00023136"/>
    </source>
</evidence>
<feature type="compositionally biased region" description="Gly residues" evidence="10">
    <location>
        <begin position="48"/>
        <end position="58"/>
    </location>
</feature>
<dbReference type="GO" id="GO:0055085">
    <property type="term" value="P:transmembrane transport"/>
    <property type="evidence" value="ECO:0007669"/>
    <property type="project" value="InterPro"/>
</dbReference>
<evidence type="ECO:0000256" key="8">
    <source>
        <dbReference type="ARBA" id="ARBA00022989"/>
    </source>
</evidence>
<keyword evidence="6 11" id="KW-0812">Transmembrane</keyword>
<comment type="similarity">
    <text evidence="2">Belongs to the TonB family.</text>
</comment>
<dbReference type="PANTHER" id="PTHR33446:SF2">
    <property type="entry name" value="PROTEIN TONB"/>
    <property type="match status" value="1"/>
</dbReference>
<reference evidence="13 14" key="1">
    <citation type="submission" date="2016-03" db="EMBL/GenBank/DDBJ databases">
        <title>Comparative genomics of human isolates of Fusobacterium necrophorum.</title>
        <authorList>
            <person name="Jensen A."/>
            <person name="Bank S."/>
            <person name="Andersen P.S."/>
            <person name="Kristensen L.H."/>
            <person name="Prag J."/>
        </authorList>
    </citation>
    <scope>NUCLEOTIDE SEQUENCE [LARGE SCALE GENOMIC DNA]</scope>
    <source>
        <strain evidence="13 14">LS_1264</strain>
    </source>
</reference>
<feature type="transmembrane region" description="Helical" evidence="11">
    <location>
        <begin position="12"/>
        <end position="29"/>
    </location>
</feature>
<evidence type="ECO:0000259" key="12">
    <source>
        <dbReference type="PROSITE" id="PS52015"/>
    </source>
</evidence>
<comment type="caution">
    <text evidence="13">The sequence shown here is derived from an EMBL/GenBank/DDBJ whole genome shotgun (WGS) entry which is preliminary data.</text>
</comment>
<accession>A0A161QWU7</accession>
<dbReference type="eggNOG" id="COG0810">
    <property type="taxonomic scope" value="Bacteria"/>
</dbReference>
<keyword evidence="5" id="KW-0997">Cell inner membrane</keyword>
<evidence type="ECO:0000256" key="3">
    <source>
        <dbReference type="ARBA" id="ARBA00022448"/>
    </source>
</evidence>
<evidence type="ECO:0000313" key="14">
    <source>
        <dbReference type="Proteomes" id="UP000075816"/>
    </source>
</evidence>
<evidence type="ECO:0000256" key="10">
    <source>
        <dbReference type="SAM" id="MobiDB-lite"/>
    </source>
</evidence>
<dbReference type="Gene3D" id="3.30.1150.10">
    <property type="match status" value="1"/>
</dbReference>
<feature type="region of interest" description="Disordered" evidence="10">
    <location>
        <begin position="95"/>
        <end position="164"/>
    </location>
</feature>
<dbReference type="GO" id="GO:0015031">
    <property type="term" value="P:protein transport"/>
    <property type="evidence" value="ECO:0007669"/>
    <property type="project" value="UniProtKB-KW"/>
</dbReference>
<evidence type="ECO:0000256" key="1">
    <source>
        <dbReference type="ARBA" id="ARBA00004383"/>
    </source>
</evidence>
<dbReference type="Proteomes" id="UP000075816">
    <property type="component" value="Unassembled WGS sequence"/>
</dbReference>
<dbReference type="SUPFAM" id="SSF74653">
    <property type="entry name" value="TolA/TonB C-terminal domain"/>
    <property type="match status" value="1"/>
</dbReference>
<gene>
    <name evidence="13" type="ORF">A2J07_01525</name>
</gene>
<evidence type="ECO:0000313" key="13">
    <source>
        <dbReference type="EMBL" id="KYL05442.1"/>
    </source>
</evidence>
<keyword evidence="4" id="KW-1003">Cell membrane</keyword>
<feature type="domain" description="TonB C-terminal" evidence="12">
    <location>
        <begin position="159"/>
        <end position="250"/>
    </location>
</feature>
<dbReference type="InterPro" id="IPR006260">
    <property type="entry name" value="TonB/TolA_C"/>
</dbReference>
<dbReference type="GO" id="GO:0031992">
    <property type="term" value="F:energy transducer activity"/>
    <property type="evidence" value="ECO:0007669"/>
    <property type="project" value="TreeGrafter"/>
</dbReference>
<keyword evidence="8 11" id="KW-1133">Transmembrane helix</keyword>
<keyword evidence="7" id="KW-0653">Protein transport</keyword>
<keyword evidence="3" id="KW-0813">Transport</keyword>
<dbReference type="InterPro" id="IPR051045">
    <property type="entry name" value="TonB-dependent_transducer"/>
</dbReference>
<evidence type="ECO:0000256" key="6">
    <source>
        <dbReference type="ARBA" id="ARBA00022692"/>
    </source>
</evidence>
<dbReference type="RefSeq" id="WP_005959323.1">
    <property type="nucleotide sequence ID" value="NZ_CAXOUM010000026.1"/>
</dbReference>
<name>A0A161QWU7_9FUSO</name>
<organism evidence="13 14">
    <name type="scientific">Fusobacterium necrophorum subsp. funduliforme</name>
    <dbReference type="NCBI Taxonomy" id="143387"/>
    <lineage>
        <taxon>Bacteria</taxon>
        <taxon>Fusobacteriati</taxon>
        <taxon>Fusobacteriota</taxon>
        <taxon>Fusobacteriia</taxon>
        <taxon>Fusobacteriales</taxon>
        <taxon>Fusobacteriaceae</taxon>
        <taxon>Fusobacterium</taxon>
    </lineage>
</organism>
<feature type="compositionally biased region" description="Gly residues" evidence="10">
    <location>
        <begin position="123"/>
        <end position="159"/>
    </location>
</feature>
<dbReference type="PROSITE" id="PS52015">
    <property type="entry name" value="TONB_CTD"/>
    <property type="match status" value="1"/>
</dbReference>
<dbReference type="GO" id="GO:0098797">
    <property type="term" value="C:plasma membrane protein complex"/>
    <property type="evidence" value="ECO:0007669"/>
    <property type="project" value="TreeGrafter"/>
</dbReference>
<comment type="subcellular location">
    <subcellularLocation>
        <location evidence="1">Cell inner membrane</location>
        <topology evidence="1">Single-pass membrane protein</topology>
        <orientation evidence="1">Periplasmic side</orientation>
    </subcellularLocation>
</comment>
<proteinExistence type="inferred from homology"/>
<evidence type="ECO:0000256" key="5">
    <source>
        <dbReference type="ARBA" id="ARBA00022519"/>
    </source>
</evidence>